<feature type="region of interest" description="Disordered" evidence="1">
    <location>
        <begin position="97"/>
        <end position="159"/>
    </location>
</feature>
<protein>
    <recommendedName>
        <fullName evidence="2">CAP-Gly domain-containing protein</fullName>
    </recommendedName>
</protein>
<keyword evidence="4" id="KW-1185">Reference proteome</keyword>
<reference evidence="3" key="1">
    <citation type="submission" date="2020-05" db="EMBL/GenBank/DDBJ databases">
        <title>Phylogenomic resolution of chytrid fungi.</title>
        <authorList>
            <person name="Stajich J.E."/>
            <person name="Amses K."/>
            <person name="Simmons R."/>
            <person name="Seto K."/>
            <person name="Myers J."/>
            <person name="Bonds A."/>
            <person name="Quandt C.A."/>
            <person name="Barry K."/>
            <person name="Liu P."/>
            <person name="Grigoriev I."/>
            <person name="Longcore J.E."/>
            <person name="James T.Y."/>
        </authorList>
    </citation>
    <scope>NUCLEOTIDE SEQUENCE</scope>
    <source>
        <strain evidence="3">JEL0513</strain>
    </source>
</reference>
<sequence length="403" mass="45205">MNKLKVGERVTVNRKGVKDCGTVRFIGATHFGDGNDEWIGVELDQLDRGNNNGSKDGITYFTCAQKAGVFVRAKAVTRESQRPLLASAATSRISQIRRKHTATDVTSTSSQSLQAHATRSAVKAVKPDHLKPISPPITRTETPAPSSEKLNNGNVEPLKGQQVSNLSENNDIILRILSREIGKEDYFFKVKVSRNCSLETFKIAVHKKAGNPFLEIKHMTYNEDGITFHILDDEDILDAFKATYVVVHWQFTVNIAQKVATSNTSDAPLVEFSKQSNAFMQFQASPRDNSSKSAFDLQKPWYLMLLNDWVCHANSVIHDWFVSYRVAADSDTAKIFVLLLSHKRLDVHPFLDVFCLNFAEPWEQGFLTCLSNSKIFVPILSNQGMESMKNAHKYPDNLLLEVN</sequence>
<dbReference type="EMBL" id="JADGJH010000146">
    <property type="protein sequence ID" value="KAJ3136159.1"/>
    <property type="molecule type" value="Genomic_DNA"/>
</dbReference>
<evidence type="ECO:0000259" key="2">
    <source>
        <dbReference type="PROSITE" id="PS50245"/>
    </source>
</evidence>
<organism evidence="3 4">
    <name type="scientific">Physocladia obscura</name>
    <dbReference type="NCBI Taxonomy" id="109957"/>
    <lineage>
        <taxon>Eukaryota</taxon>
        <taxon>Fungi</taxon>
        <taxon>Fungi incertae sedis</taxon>
        <taxon>Chytridiomycota</taxon>
        <taxon>Chytridiomycota incertae sedis</taxon>
        <taxon>Chytridiomycetes</taxon>
        <taxon>Chytridiales</taxon>
        <taxon>Chytriomycetaceae</taxon>
        <taxon>Physocladia</taxon>
    </lineage>
</organism>
<dbReference type="PANTHER" id="PTHR18916">
    <property type="entry name" value="DYNACTIN 1-RELATED MICROTUBULE-BINDING"/>
    <property type="match status" value="1"/>
</dbReference>
<dbReference type="AlphaFoldDB" id="A0AAD5T8M9"/>
<evidence type="ECO:0000313" key="4">
    <source>
        <dbReference type="Proteomes" id="UP001211907"/>
    </source>
</evidence>
<dbReference type="InterPro" id="IPR035897">
    <property type="entry name" value="Toll_tir_struct_dom_sf"/>
</dbReference>
<comment type="caution">
    <text evidence="3">The sequence shown here is derived from an EMBL/GenBank/DDBJ whole genome shotgun (WGS) entry which is preliminary data.</text>
</comment>
<feature type="compositionally biased region" description="Polar residues" evidence="1">
    <location>
        <begin position="137"/>
        <end position="154"/>
    </location>
</feature>
<dbReference type="InterPro" id="IPR036859">
    <property type="entry name" value="CAP-Gly_dom_sf"/>
</dbReference>
<dbReference type="Proteomes" id="UP001211907">
    <property type="component" value="Unassembled WGS sequence"/>
</dbReference>
<evidence type="ECO:0000313" key="3">
    <source>
        <dbReference type="EMBL" id="KAJ3136159.1"/>
    </source>
</evidence>
<dbReference type="SUPFAM" id="SSF52200">
    <property type="entry name" value="Toll/Interleukin receptor TIR domain"/>
    <property type="match status" value="1"/>
</dbReference>
<name>A0AAD5T8M9_9FUNG</name>
<dbReference type="Gene3D" id="2.30.30.190">
    <property type="entry name" value="CAP Gly-rich-like domain"/>
    <property type="match status" value="1"/>
</dbReference>
<dbReference type="InterPro" id="IPR000938">
    <property type="entry name" value="CAP-Gly_domain"/>
</dbReference>
<dbReference type="SMART" id="SM01052">
    <property type="entry name" value="CAP_GLY"/>
    <property type="match status" value="1"/>
</dbReference>
<dbReference type="Gene3D" id="3.40.50.10140">
    <property type="entry name" value="Toll/interleukin-1 receptor homology (TIR) domain"/>
    <property type="match status" value="1"/>
</dbReference>
<dbReference type="SUPFAM" id="SSF74924">
    <property type="entry name" value="Cap-Gly domain"/>
    <property type="match status" value="1"/>
</dbReference>
<proteinExistence type="predicted"/>
<dbReference type="PROSITE" id="PS00845">
    <property type="entry name" value="CAP_GLY_1"/>
    <property type="match status" value="1"/>
</dbReference>
<accession>A0AAD5T8M9</accession>
<dbReference type="PROSITE" id="PS50245">
    <property type="entry name" value="CAP_GLY_2"/>
    <property type="match status" value="1"/>
</dbReference>
<evidence type="ECO:0000256" key="1">
    <source>
        <dbReference type="SAM" id="MobiDB-lite"/>
    </source>
</evidence>
<gene>
    <name evidence="3" type="ORF">HK100_002034</name>
</gene>
<feature type="domain" description="CAP-Gly" evidence="2">
    <location>
        <begin position="38"/>
        <end position="72"/>
    </location>
</feature>
<dbReference type="Pfam" id="PF01302">
    <property type="entry name" value="CAP_GLY"/>
    <property type="match status" value="1"/>
</dbReference>
<feature type="compositionally biased region" description="Polar residues" evidence="1">
    <location>
        <begin position="103"/>
        <end position="117"/>
    </location>
</feature>